<dbReference type="EMBL" id="VDLU01000005">
    <property type="protein sequence ID" value="TNJ26402.1"/>
    <property type="molecule type" value="Genomic_DNA"/>
</dbReference>
<dbReference type="VEuPathDB" id="GiardiaDB:GMRT_14683"/>
<dbReference type="SMART" id="SM00184">
    <property type="entry name" value="RING"/>
    <property type="match status" value="1"/>
</dbReference>
<dbReference type="SUPFAM" id="SSF57850">
    <property type="entry name" value="RING/U-box"/>
    <property type="match status" value="1"/>
</dbReference>
<evidence type="ECO:0000256" key="4">
    <source>
        <dbReference type="ARBA" id="ARBA00022833"/>
    </source>
</evidence>
<gene>
    <name evidence="7" type="ORF">GMRT_14683</name>
</gene>
<reference evidence="7 8" key="1">
    <citation type="submission" date="2019-05" db="EMBL/GenBank/DDBJ databases">
        <title>The compact genome of Giardia muris reveals important steps in the evolution of intestinal protozoan parasites.</title>
        <authorList>
            <person name="Xu F."/>
            <person name="Jimenez-Gonzalez A."/>
            <person name="Einarsson E."/>
            <person name="Astvaldsson A."/>
            <person name="Peirasmaki D."/>
            <person name="Eckmann L."/>
            <person name="Andersson J.O."/>
            <person name="Svard S.G."/>
            <person name="Jerlstrom-Hultqvist J."/>
        </authorList>
    </citation>
    <scope>NUCLEOTIDE SEQUENCE [LARGE SCALE GENOMIC DNA]</scope>
    <source>
        <strain evidence="7 8">Roberts-Thomson</strain>
    </source>
</reference>
<keyword evidence="3 5" id="KW-0863">Zinc-finger</keyword>
<dbReference type="Pfam" id="PF00097">
    <property type="entry name" value="zf-C3HC4"/>
    <property type="match status" value="1"/>
</dbReference>
<dbReference type="InterPro" id="IPR018957">
    <property type="entry name" value="Znf_C3HC4_RING-type"/>
</dbReference>
<dbReference type="AlphaFoldDB" id="A0A4Z1SL94"/>
<evidence type="ECO:0000313" key="8">
    <source>
        <dbReference type="Proteomes" id="UP000315496"/>
    </source>
</evidence>
<name>A0A4Z1SL94_GIAMU</name>
<dbReference type="InterPro" id="IPR017907">
    <property type="entry name" value="Znf_RING_CS"/>
</dbReference>
<evidence type="ECO:0000259" key="6">
    <source>
        <dbReference type="PROSITE" id="PS50089"/>
    </source>
</evidence>
<evidence type="ECO:0000256" key="1">
    <source>
        <dbReference type="ARBA" id="ARBA00008518"/>
    </source>
</evidence>
<dbReference type="Proteomes" id="UP000315496">
    <property type="component" value="Chromosome 5"/>
</dbReference>
<protein>
    <recommendedName>
        <fullName evidence="6">RING-type domain-containing protein</fullName>
    </recommendedName>
</protein>
<evidence type="ECO:0000256" key="3">
    <source>
        <dbReference type="ARBA" id="ARBA00022771"/>
    </source>
</evidence>
<dbReference type="GO" id="GO:0008270">
    <property type="term" value="F:zinc ion binding"/>
    <property type="evidence" value="ECO:0007669"/>
    <property type="project" value="UniProtKB-KW"/>
</dbReference>
<evidence type="ECO:0000313" key="7">
    <source>
        <dbReference type="EMBL" id="TNJ26402.1"/>
    </source>
</evidence>
<proteinExistence type="inferred from homology"/>
<sequence length="441" mass="48309">MSLSRPARIHGPVRTPVYGPPLPVEKYCDLCYQELGRAYLLECQHAVCKTCVQALLGPHAKSLDSVECPLCLHLSHKVTELEVEPTTQNLGSLRKPTSSIDHPVLACQSALHVSTRGHGRQSPAAEILCIDTGEFLCKACSRGPAYKDRNNVPIEVAAEGYVLRLSREIRAVNAGISELKPLRASFRETHAKVSESLQEAHVRLLQLRGTICDALDRRIQQLEQDLEKLQDGYEGNLLAEEEALLDMICAASDVAADVGKRVAHQGALALLSEYGDLEEAIQRARQGLQETSAHMHSPQPLVIPAIVGEDEVLMAIRNLNYKTGHCLVGKVQSRCSSALKERVLCCRACSNVILDLDALSTLRAVAKHRKGALCGVPIDFLHKDGVLMDLDAGSPQSRRVLCWNCKREVGRWSETDGELQASLVYISTNAVSAGSLERKRN</sequence>
<feature type="domain" description="RING-type" evidence="6">
    <location>
        <begin position="28"/>
        <end position="71"/>
    </location>
</feature>
<evidence type="ECO:0000256" key="2">
    <source>
        <dbReference type="ARBA" id="ARBA00022723"/>
    </source>
</evidence>
<organism evidence="7 8">
    <name type="scientific">Giardia muris</name>
    <dbReference type="NCBI Taxonomy" id="5742"/>
    <lineage>
        <taxon>Eukaryota</taxon>
        <taxon>Metamonada</taxon>
        <taxon>Diplomonadida</taxon>
        <taxon>Hexamitidae</taxon>
        <taxon>Giardiinae</taxon>
        <taxon>Giardia</taxon>
    </lineage>
</organism>
<dbReference type="PROSITE" id="PS00518">
    <property type="entry name" value="ZF_RING_1"/>
    <property type="match status" value="1"/>
</dbReference>
<keyword evidence="2" id="KW-0479">Metal-binding</keyword>
<dbReference type="OrthoDB" id="1870062at2759"/>
<dbReference type="Gene3D" id="3.30.40.10">
    <property type="entry name" value="Zinc/RING finger domain, C3HC4 (zinc finger)"/>
    <property type="match status" value="1"/>
</dbReference>
<dbReference type="PROSITE" id="PS50089">
    <property type="entry name" value="ZF_RING_2"/>
    <property type="match status" value="1"/>
</dbReference>
<keyword evidence="4" id="KW-0862">Zinc</keyword>
<dbReference type="PANTHER" id="PTHR24103">
    <property type="entry name" value="E3 UBIQUITIN-PROTEIN LIGASE TRIM"/>
    <property type="match status" value="1"/>
</dbReference>
<comment type="similarity">
    <text evidence="1">Belongs to the TRIM/RBCC family.</text>
</comment>
<dbReference type="InterPro" id="IPR001841">
    <property type="entry name" value="Znf_RING"/>
</dbReference>
<accession>A0A4Z1SL94</accession>
<dbReference type="InterPro" id="IPR050143">
    <property type="entry name" value="TRIM/RBCC"/>
</dbReference>
<dbReference type="InterPro" id="IPR013083">
    <property type="entry name" value="Znf_RING/FYVE/PHD"/>
</dbReference>
<comment type="caution">
    <text evidence="7">The sequence shown here is derived from an EMBL/GenBank/DDBJ whole genome shotgun (WGS) entry which is preliminary data.</text>
</comment>
<evidence type="ECO:0000256" key="5">
    <source>
        <dbReference type="PROSITE-ProRule" id="PRU00175"/>
    </source>
</evidence>
<keyword evidence="8" id="KW-1185">Reference proteome</keyword>